<keyword evidence="1" id="KW-0805">Transcription regulation</keyword>
<organism evidence="4 5">
    <name type="scientific">Delftia acidovorans</name>
    <name type="common">Pseudomonas acidovorans</name>
    <name type="synonym">Comamonas acidovorans</name>
    <dbReference type="NCBI Taxonomy" id="80866"/>
    <lineage>
        <taxon>Bacteria</taxon>
        <taxon>Pseudomonadati</taxon>
        <taxon>Pseudomonadota</taxon>
        <taxon>Betaproteobacteria</taxon>
        <taxon>Burkholderiales</taxon>
        <taxon>Comamonadaceae</taxon>
        <taxon>Delftia</taxon>
    </lineage>
</organism>
<evidence type="ECO:0000313" key="4">
    <source>
        <dbReference type="EMBL" id="QPS09022.1"/>
    </source>
</evidence>
<dbReference type="EMBL" id="CP065668">
    <property type="protein sequence ID" value="QPS09022.1"/>
    <property type="molecule type" value="Genomic_DNA"/>
</dbReference>
<dbReference type="PANTHER" id="PTHR47893:SF1">
    <property type="entry name" value="REGULATORY PROTEIN PCHR"/>
    <property type="match status" value="1"/>
</dbReference>
<dbReference type="InterPro" id="IPR053142">
    <property type="entry name" value="PchR_regulatory_protein"/>
</dbReference>
<dbReference type="PROSITE" id="PS01124">
    <property type="entry name" value="HTH_ARAC_FAMILY_2"/>
    <property type="match status" value="1"/>
</dbReference>
<evidence type="ECO:0000256" key="1">
    <source>
        <dbReference type="ARBA" id="ARBA00023015"/>
    </source>
</evidence>
<proteinExistence type="predicted"/>
<reference evidence="4 5" key="1">
    <citation type="submission" date="2020-12" db="EMBL/GenBank/DDBJ databases">
        <title>FDA dAtabase for Regulatory Grade micrObial Sequences (FDA-ARGOS): Supporting development and validation of Infectious Disease Dx tests.</title>
        <authorList>
            <person name="Sproer C."/>
            <person name="Gronow S."/>
            <person name="Severitt S."/>
            <person name="Schroder I."/>
            <person name="Tallon L."/>
            <person name="Sadzewicz L."/>
            <person name="Zhao X."/>
            <person name="Boylan J."/>
            <person name="Ott S."/>
            <person name="Bowen H."/>
            <person name="Vavikolanu K."/>
            <person name="Mehta A."/>
            <person name="Aluvathingal J."/>
            <person name="Nadendla S."/>
            <person name="Lowell S."/>
            <person name="Myers T."/>
            <person name="Yan Y."/>
            <person name="Sichtig H."/>
        </authorList>
    </citation>
    <scope>NUCLEOTIDE SEQUENCE [LARGE SCALE GENOMIC DNA]</scope>
    <source>
        <strain evidence="4 5">FDAARGOS_909</strain>
    </source>
</reference>
<dbReference type="Pfam" id="PF12833">
    <property type="entry name" value="HTH_18"/>
    <property type="match status" value="1"/>
</dbReference>
<dbReference type="SMART" id="SM00342">
    <property type="entry name" value="HTH_ARAC"/>
    <property type="match status" value="1"/>
</dbReference>
<dbReference type="InterPro" id="IPR018060">
    <property type="entry name" value="HTH_AraC"/>
</dbReference>
<dbReference type="SUPFAM" id="SSF46689">
    <property type="entry name" value="Homeodomain-like"/>
    <property type="match status" value="1"/>
</dbReference>
<dbReference type="GO" id="GO:0043565">
    <property type="term" value="F:sequence-specific DNA binding"/>
    <property type="evidence" value="ECO:0007669"/>
    <property type="project" value="InterPro"/>
</dbReference>
<accession>A0A7T2S5J4</accession>
<evidence type="ECO:0000256" key="2">
    <source>
        <dbReference type="ARBA" id="ARBA00023163"/>
    </source>
</evidence>
<sequence length="321" mass="35076">MQVRRTAGDLIEIGMPEPHALSHDDVMQWPAYMGQGATRLCALDEGLLLGVTQGSLHRPTRIAAEQPSCLVNLCFVVDGKLGAEPEAPLPALRGGAGAAFAWLLPQTSWTTELSQCHRLAAVDLSVSREFVLGWAESWQLSLPDAWRRAVEGRDVSLIEAGGMPPAMLGHARRLVAQEGQTPLQRLRRESMVLELLSDYLFARIDAQRRTPARRKLAPLELEQALDAASRLAHRLQDPPGVNEIAREVGLSGSRLKLAFAQLFGCGVYGYVKALRLEAARCALIEGQQVKAAALSVGYTRAGHFARQFRERFGIVPGRYGS</sequence>
<dbReference type="AlphaFoldDB" id="A0A7T2S5J4"/>
<dbReference type="GO" id="GO:0003700">
    <property type="term" value="F:DNA-binding transcription factor activity"/>
    <property type="evidence" value="ECO:0007669"/>
    <property type="project" value="InterPro"/>
</dbReference>
<evidence type="ECO:0000259" key="3">
    <source>
        <dbReference type="PROSITE" id="PS01124"/>
    </source>
</evidence>
<gene>
    <name evidence="4" type="ORF">I6G66_02930</name>
</gene>
<evidence type="ECO:0000313" key="5">
    <source>
        <dbReference type="Proteomes" id="UP000594778"/>
    </source>
</evidence>
<dbReference type="Proteomes" id="UP000594778">
    <property type="component" value="Chromosome"/>
</dbReference>
<dbReference type="InterPro" id="IPR009057">
    <property type="entry name" value="Homeodomain-like_sf"/>
</dbReference>
<name>A0A7T2S5J4_DELAC</name>
<keyword evidence="2" id="KW-0804">Transcription</keyword>
<feature type="domain" description="HTH araC/xylS-type" evidence="3">
    <location>
        <begin position="225"/>
        <end position="321"/>
    </location>
</feature>
<protein>
    <submittedName>
        <fullName evidence="4">Helix-turn-helix transcriptional regulator</fullName>
    </submittedName>
</protein>
<dbReference type="PANTHER" id="PTHR47893">
    <property type="entry name" value="REGULATORY PROTEIN PCHR"/>
    <property type="match status" value="1"/>
</dbReference>
<dbReference type="RefSeq" id="WP_183021960.1">
    <property type="nucleotide sequence ID" value="NZ_CP065668.1"/>
</dbReference>
<dbReference type="Gene3D" id="1.10.10.60">
    <property type="entry name" value="Homeodomain-like"/>
    <property type="match status" value="1"/>
</dbReference>